<dbReference type="Pfam" id="PF03816">
    <property type="entry name" value="LytR_cpsA_psr"/>
    <property type="match status" value="1"/>
</dbReference>
<feature type="domain" description="Cell envelope-related transcriptional attenuator" evidence="4">
    <location>
        <begin position="105"/>
        <end position="274"/>
    </location>
</feature>
<keyword evidence="3" id="KW-0812">Transmembrane</keyword>
<comment type="similarity">
    <text evidence="1">Belongs to the LytR/CpsA/Psr (LCP) family.</text>
</comment>
<keyword evidence="6" id="KW-1185">Reference proteome</keyword>
<accession>A0A5B2XDG2</accession>
<keyword evidence="3" id="KW-1133">Transmembrane helix</keyword>
<evidence type="ECO:0000313" key="6">
    <source>
        <dbReference type="Proteomes" id="UP000323454"/>
    </source>
</evidence>
<evidence type="ECO:0000256" key="3">
    <source>
        <dbReference type="SAM" id="Phobius"/>
    </source>
</evidence>
<evidence type="ECO:0000313" key="5">
    <source>
        <dbReference type="EMBL" id="KAA2261001.1"/>
    </source>
</evidence>
<dbReference type="InterPro" id="IPR050922">
    <property type="entry name" value="LytR/CpsA/Psr_CW_biosynth"/>
</dbReference>
<dbReference type="PANTHER" id="PTHR33392:SF6">
    <property type="entry name" value="POLYISOPRENYL-TEICHOIC ACID--PEPTIDOGLYCAN TEICHOIC ACID TRANSFERASE TAGU"/>
    <property type="match status" value="1"/>
</dbReference>
<dbReference type="NCBIfam" id="TIGR00350">
    <property type="entry name" value="lytR_cpsA_psr"/>
    <property type="match status" value="1"/>
</dbReference>
<reference evidence="5 6" key="1">
    <citation type="submission" date="2019-09" db="EMBL/GenBank/DDBJ databases">
        <title>Goodfellowia gen. nov., a new genus of the Pseudonocardineae related to Actinoalloteichus, containing Goodfellowia coeruleoviolacea gen. nov., comb. nov. gen. nov., comb. nov.</title>
        <authorList>
            <person name="Labeda D."/>
        </authorList>
    </citation>
    <scope>NUCLEOTIDE SEQUENCE [LARGE SCALE GENOMIC DNA]</scope>
    <source>
        <strain evidence="5 6">AN110305</strain>
    </source>
</reference>
<sequence>MRRGRGSRVGAVALISARVVVALLSVAVLAAAGIGWRTLHRFQENVNTTDVLTELSSVPNSPPVDDGATDILLVGSDSRTDMQGNPLPAKVLRELRTEASDGVSTDTLIVLRIPNNGGKAHAISIPRDTYVPIAGYREDKINSAYGAVKFLAAKQMRESGATNDAEIEQKSDQAGRRALVQAVQDLTGLRVDHYAEINLYGFYLLTDAVGGVEICLNHATSDPDSGANFRRGAQTVSGGDALSFVRQRKNLPRGDLDRIVRQQVFLASAAQKILSAGTLTDPTKLNGLLDATKKSVVLDQNWNIAGFLQQAQGLASGNLDFTTIPVTDINGHNDRGQSIVTVDRDQVHSFVTGLLSADKPAPTSAPAATSSAPQGTPAAPTTSDTTARLAPPPVIQLDGQAGRARAAQEPPITVAGTRCVD</sequence>
<evidence type="ECO:0000259" key="4">
    <source>
        <dbReference type="Pfam" id="PF03816"/>
    </source>
</evidence>
<dbReference type="InterPro" id="IPR004474">
    <property type="entry name" value="LytR_CpsA_psr"/>
</dbReference>
<evidence type="ECO:0000256" key="2">
    <source>
        <dbReference type="SAM" id="MobiDB-lite"/>
    </source>
</evidence>
<dbReference type="OrthoDB" id="9782542at2"/>
<dbReference type="EMBL" id="VUOB01000033">
    <property type="protein sequence ID" value="KAA2261001.1"/>
    <property type="molecule type" value="Genomic_DNA"/>
</dbReference>
<reference evidence="5 6" key="2">
    <citation type="submission" date="2019-09" db="EMBL/GenBank/DDBJ databases">
        <authorList>
            <person name="Jin C."/>
        </authorList>
    </citation>
    <scope>NUCLEOTIDE SEQUENCE [LARGE SCALE GENOMIC DNA]</scope>
    <source>
        <strain evidence="5 6">AN110305</strain>
    </source>
</reference>
<dbReference type="AlphaFoldDB" id="A0A5B2XDG2"/>
<evidence type="ECO:0000256" key="1">
    <source>
        <dbReference type="ARBA" id="ARBA00006068"/>
    </source>
</evidence>
<protein>
    <submittedName>
        <fullName evidence="5">LytR family transcriptional regulator</fullName>
    </submittedName>
</protein>
<comment type="caution">
    <text evidence="5">The sequence shown here is derived from an EMBL/GenBank/DDBJ whole genome shotgun (WGS) entry which is preliminary data.</text>
</comment>
<dbReference type="Proteomes" id="UP000323454">
    <property type="component" value="Unassembled WGS sequence"/>
</dbReference>
<gene>
    <name evidence="5" type="ORF">F0L68_19120</name>
</gene>
<feature type="transmembrane region" description="Helical" evidence="3">
    <location>
        <begin position="12"/>
        <end position="36"/>
    </location>
</feature>
<proteinExistence type="inferred from homology"/>
<feature type="compositionally biased region" description="Low complexity" evidence="2">
    <location>
        <begin position="356"/>
        <end position="387"/>
    </location>
</feature>
<name>A0A5B2XDG2_9PSEU</name>
<dbReference type="PANTHER" id="PTHR33392">
    <property type="entry name" value="POLYISOPRENYL-TEICHOIC ACID--PEPTIDOGLYCAN TEICHOIC ACID TRANSFERASE TAGU"/>
    <property type="match status" value="1"/>
</dbReference>
<keyword evidence="3" id="KW-0472">Membrane</keyword>
<organism evidence="5 6">
    <name type="scientific">Solihabitans fulvus</name>
    <dbReference type="NCBI Taxonomy" id="1892852"/>
    <lineage>
        <taxon>Bacteria</taxon>
        <taxon>Bacillati</taxon>
        <taxon>Actinomycetota</taxon>
        <taxon>Actinomycetes</taxon>
        <taxon>Pseudonocardiales</taxon>
        <taxon>Pseudonocardiaceae</taxon>
        <taxon>Solihabitans</taxon>
    </lineage>
</organism>
<feature type="region of interest" description="Disordered" evidence="2">
    <location>
        <begin position="356"/>
        <end position="421"/>
    </location>
</feature>
<dbReference type="Gene3D" id="3.40.630.190">
    <property type="entry name" value="LCP protein"/>
    <property type="match status" value="1"/>
</dbReference>